<accession>E7C828</accession>
<proteinExistence type="predicted"/>
<dbReference type="AlphaFoldDB" id="E7C828"/>
<protein>
    <submittedName>
        <fullName evidence="1">Uncharacterized protein</fullName>
    </submittedName>
</protein>
<sequence length="49" mass="5247">MLAGAIQQLGDILAAILGTAQPNRMSSPRARNTLSKRLYANGFWTADGE</sequence>
<reference evidence="1" key="1">
    <citation type="submission" date="2010-01" db="EMBL/GenBank/DDBJ databases">
        <title>Genome fragments of uncultured bacteria from the North Pacific subtropical Gyre.</title>
        <authorList>
            <person name="Pham V.D."/>
            <person name="Delong E.F."/>
        </authorList>
    </citation>
    <scope>NUCLEOTIDE SEQUENCE</scope>
</reference>
<name>E7C828_9BACT</name>
<dbReference type="EMBL" id="GU568018">
    <property type="protein sequence ID" value="ADI23602.1"/>
    <property type="molecule type" value="Genomic_DNA"/>
</dbReference>
<organism evidence="1">
    <name type="scientific">uncultured nuHF2 cluster bacterium HF0770_42C12</name>
    <dbReference type="NCBI Taxonomy" id="723593"/>
    <lineage>
        <taxon>Bacteria</taxon>
        <taxon>environmental samples</taxon>
    </lineage>
</organism>
<evidence type="ECO:0000313" key="1">
    <source>
        <dbReference type="EMBL" id="ADI23602.1"/>
    </source>
</evidence>